<gene>
    <name evidence="6" type="ORF">JJQ90_12700</name>
</gene>
<keyword evidence="3" id="KW-0274">FAD</keyword>
<dbReference type="Pfam" id="PF00890">
    <property type="entry name" value="FAD_binding_2"/>
    <property type="match status" value="1"/>
</dbReference>
<evidence type="ECO:0000256" key="3">
    <source>
        <dbReference type="ARBA" id="ARBA00022827"/>
    </source>
</evidence>
<comment type="caution">
    <text evidence="6">The sequence shown here is derived from an EMBL/GenBank/DDBJ whole genome shotgun (WGS) entry which is preliminary data.</text>
</comment>
<evidence type="ECO:0000256" key="4">
    <source>
        <dbReference type="ARBA" id="ARBA00023002"/>
    </source>
</evidence>
<sequence>MDDTYDAVVLGSGAAGLTAALTAAVSGLRVLVLEKTDRLGGTSAMSGAGTWIPANHHAEAAGIADSPEEALDYIRAAAPEGWAVTEDALWQRLVTASPAMLRFVEAHSPLRFRLTPEGDPLRNLPGAKPRGRMLSPLPLSRWRAGRFAFRIRRSTIPEIFTYHEAVETDLYHHPYRTAAKLWPRLAWRLLVNSRGKGTALVTGLLRGCLDAGVRIEHSARAVELLQDETGTVTGVVVTQRGTRRTIQARRGVVIATGGFEWDAALREAHFPGKVDYLGSPPGNEGDGHRMAEAAGAALAHMDQATLTPAVPVRHEGHLMARPVPFHTEPNAILVNRHAVRFVNELVFNIGEAMDARDASGQPIHLPCWVIADARLLERLPPARWAAKDDSGWMHRAGSLAELAQAIGLDPAALEATVARYNAACAAQKDGDFGRPSAADAAASGDKRRRGGLQALEKAPFLAMPFNRSILGTKGGPRTNDQAEVLRPDGSVIAGLFAAGASSANPLGTRGVGTGTTIGPYMAWGHVAGLRLAQRNP</sequence>
<feature type="domain" description="FAD-dependent oxidoreductase 2 FAD-binding" evidence="5">
    <location>
        <begin position="6"/>
        <end position="502"/>
    </location>
</feature>
<evidence type="ECO:0000313" key="6">
    <source>
        <dbReference type="EMBL" id="MBU8544572.1"/>
    </source>
</evidence>
<evidence type="ECO:0000313" key="7">
    <source>
        <dbReference type="Proteomes" id="UP000689967"/>
    </source>
</evidence>
<dbReference type="RefSeq" id="WP_216875901.1">
    <property type="nucleotide sequence ID" value="NZ_JAERQM010000003.1"/>
</dbReference>
<keyword evidence="2" id="KW-0285">Flavoprotein</keyword>
<keyword evidence="7" id="KW-1185">Reference proteome</keyword>
<proteinExistence type="predicted"/>
<comment type="cofactor">
    <cofactor evidence="1">
        <name>FAD</name>
        <dbReference type="ChEBI" id="CHEBI:57692"/>
    </cofactor>
</comment>
<reference evidence="6 7" key="1">
    <citation type="submission" date="2021-01" db="EMBL/GenBank/DDBJ databases">
        <title>Roseomonas sp. nov, a bacterium isolated from an oil production mixture in Yumen Oilfield.</title>
        <authorList>
            <person name="Wu D."/>
        </authorList>
    </citation>
    <scope>NUCLEOTIDE SEQUENCE [LARGE SCALE GENOMIC DNA]</scope>
    <source>
        <strain evidence="6 7">ROY-5-3</strain>
    </source>
</reference>
<evidence type="ECO:0000259" key="5">
    <source>
        <dbReference type="Pfam" id="PF00890"/>
    </source>
</evidence>
<name>A0ABS6H9S5_9PROT</name>
<evidence type="ECO:0000256" key="2">
    <source>
        <dbReference type="ARBA" id="ARBA00022630"/>
    </source>
</evidence>
<accession>A0ABS6H9S5</accession>
<dbReference type="InterPro" id="IPR050315">
    <property type="entry name" value="FAD-oxidoreductase_2"/>
</dbReference>
<dbReference type="PANTHER" id="PTHR43400:SF10">
    <property type="entry name" value="3-OXOSTEROID 1-DEHYDROGENASE"/>
    <property type="match status" value="1"/>
</dbReference>
<dbReference type="Proteomes" id="UP000689967">
    <property type="component" value="Unassembled WGS sequence"/>
</dbReference>
<protein>
    <submittedName>
        <fullName evidence="6">FAD-dependent oxidoreductase</fullName>
    </submittedName>
</protein>
<keyword evidence="4" id="KW-0560">Oxidoreductase</keyword>
<organism evidence="6 7">
    <name type="scientific">Falsiroseomonas oleicola</name>
    <dbReference type="NCBI Taxonomy" id="2801474"/>
    <lineage>
        <taxon>Bacteria</taxon>
        <taxon>Pseudomonadati</taxon>
        <taxon>Pseudomonadota</taxon>
        <taxon>Alphaproteobacteria</taxon>
        <taxon>Acetobacterales</taxon>
        <taxon>Roseomonadaceae</taxon>
        <taxon>Falsiroseomonas</taxon>
    </lineage>
</organism>
<evidence type="ECO:0000256" key="1">
    <source>
        <dbReference type="ARBA" id="ARBA00001974"/>
    </source>
</evidence>
<dbReference type="InterPro" id="IPR003953">
    <property type="entry name" value="FAD-dep_OxRdtase_2_FAD-bd"/>
</dbReference>
<dbReference type="PANTHER" id="PTHR43400">
    <property type="entry name" value="FUMARATE REDUCTASE"/>
    <property type="match status" value="1"/>
</dbReference>
<dbReference type="EMBL" id="JAERQM010000003">
    <property type="protein sequence ID" value="MBU8544572.1"/>
    <property type="molecule type" value="Genomic_DNA"/>
</dbReference>